<keyword evidence="1" id="KW-0175">Coiled coil</keyword>
<keyword evidence="4" id="KW-1185">Reference proteome</keyword>
<evidence type="ECO:0000259" key="2">
    <source>
        <dbReference type="Pfam" id="PF14289"/>
    </source>
</evidence>
<dbReference type="AlphaFoldDB" id="A0A5S3N3G5"/>
<protein>
    <submittedName>
        <fullName evidence="3">DUF4369 domain-containing protein</fullName>
    </submittedName>
</protein>
<feature type="domain" description="DUF4369" evidence="2">
    <location>
        <begin position="26"/>
        <end position="118"/>
    </location>
</feature>
<reference evidence="3 4" key="1">
    <citation type="submission" date="2019-05" db="EMBL/GenBank/DDBJ databases">
        <title>Polaribacter aestuariivivens sp. nov., isolated from a tidal flat.</title>
        <authorList>
            <person name="Yoon J.-H."/>
        </authorList>
    </citation>
    <scope>NUCLEOTIDE SEQUENCE [LARGE SCALE GENOMIC DNA]</scope>
    <source>
        <strain evidence="3 4">DBTF-3</strain>
    </source>
</reference>
<dbReference type="RefSeq" id="WP_138536643.1">
    <property type="nucleotide sequence ID" value="NZ_VANR01000006.1"/>
</dbReference>
<gene>
    <name evidence="3" type="ORF">FDT66_11445</name>
</gene>
<dbReference type="PROSITE" id="PS51257">
    <property type="entry name" value="PROKAR_LIPOPROTEIN"/>
    <property type="match status" value="1"/>
</dbReference>
<dbReference type="OrthoDB" id="1143206at2"/>
<dbReference type="Proteomes" id="UP000307140">
    <property type="component" value="Unassembled WGS sequence"/>
</dbReference>
<organism evidence="3 4">
    <name type="scientific">Polaribacter aestuariivivens</name>
    <dbReference type="NCBI Taxonomy" id="2304626"/>
    <lineage>
        <taxon>Bacteria</taxon>
        <taxon>Pseudomonadati</taxon>
        <taxon>Bacteroidota</taxon>
        <taxon>Flavobacteriia</taxon>
        <taxon>Flavobacteriales</taxon>
        <taxon>Flavobacteriaceae</taxon>
    </lineage>
</organism>
<dbReference type="InterPro" id="IPR025380">
    <property type="entry name" value="DUF4369"/>
</dbReference>
<dbReference type="EMBL" id="VANR01000006">
    <property type="protein sequence ID" value="TMM28994.1"/>
    <property type="molecule type" value="Genomic_DNA"/>
</dbReference>
<comment type="caution">
    <text evidence="3">The sequence shown here is derived from an EMBL/GenBank/DDBJ whole genome shotgun (WGS) entry which is preliminary data.</text>
</comment>
<feature type="coiled-coil region" evidence="1">
    <location>
        <begin position="140"/>
        <end position="167"/>
    </location>
</feature>
<evidence type="ECO:0000313" key="3">
    <source>
        <dbReference type="EMBL" id="TMM28994.1"/>
    </source>
</evidence>
<evidence type="ECO:0000313" key="4">
    <source>
        <dbReference type="Proteomes" id="UP000307140"/>
    </source>
</evidence>
<evidence type="ECO:0000256" key="1">
    <source>
        <dbReference type="SAM" id="Coils"/>
    </source>
</evidence>
<proteinExistence type="predicted"/>
<name>A0A5S3N3G5_9FLAO</name>
<sequence length="234" mass="26699">MKNIITFFILSFLIFACSSKKEGNMVVQGNIKGLKKGTLYLQKMQDTVLVSVDSVKVFGDGNFKLTDNVDSPVMYYLTFDGNTTNKSILFFGNEGTITINDNIELFGFNPEITGSKNQLVFNDYLKINSKFQNQSLEFIKKEFDAKKANDTDLLEQLEKDYQSLIRRRFLFTTNFAITNANSEAAPYIALTDLYNANIKLLDTINNSLSEDVKNSIYGKRLDKYIKDIKEKENN</sequence>
<dbReference type="Pfam" id="PF14289">
    <property type="entry name" value="DUF4369"/>
    <property type="match status" value="1"/>
</dbReference>
<accession>A0A5S3N3G5</accession>